<sequence>MTASKIFLYFCLSFIGGIFLSSFFVPHLLVLGGGLILGILLISVFWRRKTLIVIGFCILFLIAGIWRHQIAELRIMNNELRKFNDLDEKISLIGIVANEPDIRETNVKIMINNIKIVDIDVRHQQEQQVVDGKILVTTGKYPKYQYGDKLKITGKLETPTEDINGFNYKDYLKKDGIYSVMNWSKIEVIEREKYTGPTPVIYAKILQFKEKLRESIYQNLSPPQSSILGAMILGDKRKLSEDLKTKLNIAGLRHITAISGLHVTILTSILMTILIGLGLWRQQAFWFSIILITLFIIMTGLQPSAIRAGIMGGLFLLGQYLGRMGVSSRSIVLAAALMLVQNPLLLRLDVGFQLSFLAMMGIIYLMPIFQDWFKKIPDSSQLRSILAMTLSAQVFTLPILIYNFGYISFVAPITNVLIVPLLYWIMLFGFVFAFLGIIWQPLGWILSLPVWFLLTYITKIVNISLKLPFAFKTLEISWIWLVIFYLILGLITWRLQESQKLRFLNY</sequence>
<evidence type="ECO:0000256" key="6">
    <source>
        <dbReference type="PROSITE-ProRule" id="PRU00252"/>
    </source>
</evidence>
<feature type="transmembrane region" description="Helical" evidence="7">
    <location>
        <begin position="352"/>
        <end position="373"/>
    </location>
</feature>
<feature type="transmembrane region" description="Helical" evidence="7">
    <location>
        <begin position="28"/>
        <end position="46"/>
    </location>
</feature>
<name>A0A2H0TKQ7_9BACT</name>
<dbReference type="Proteomes" id="UP000228909">
    <property type="component" value="Unassembled WGS sequence"/>
</dbReference>
<dbReference type="InterPro" id="IPR000424">
    <property type="entry name" value="Primosome_PriB/ssb"/>
</dbReference>
<feature type="transmembrane region" description="Helical" evidence="7">
    <location>
        <begin position="421"/>
        <end position="439"/>
    </location>
</feature>
<dbReference type="NCBIfam" id="TIGR00360">
    <property type="entry name" value="ComEC_N-term"/>
    <property type="match status" value="1"/>
</dbReference>
<evidence type="ECO:0000313" key="10">
    <source>
        <dbReference type="EMBL" id="PIR71395.1"/>
    </source>
</evidence>
<feature type="transmembrane region" description="Helical" evidence="7">
    <location>
        <begin position="52"/>
        <end position="70"/>
    </location>
</feature>
<keyword evidence="5 7" id="KW-0472">Membrane</keyword>
<evidence type="ECO:0000259" key="9">
    <source>
        <dbReference type="Pfam" id="PF13567"/>
    </source>
</evidence>
<proteinExistence type="predicted"/>
<evidence type="ECO:0000256" key="3">
    <source>
        <dbReference type="ARBA" id="ARBA00022692"/>
    </source>
</evidence>
<feature type="transmembrane region" description="Helical" evidence="7">
    <location>
        <begin position="285"/>
        <end position="308"/>
    </location>
</feature>
<dbReference type="Pfam" id="PF03772">
    <property type="entry name" value="Competence"/>
    <property type="match status" value="1"/>
</dbReference>
<feature type="domain" description="ComEC/Rec2-related protein" evidence="8">
    <location>
        <begin position="231"/>
        <end position="495"/>
    </location>
</feature>
<evidence type="ECO:0008006" key="12">
    <source>
        <dbReference type="Google" id="ProtNLM"/>
    </source>
</evidence>
<evidence type="ECO:0000313" key="11">
    <source>
        <dbReference type="Proteomes" id="UP000228909"/>
    </source>
</evidence>
<dbReference type="EMBL" id="PFCK01000082">
    <property type="protein sequence ID" value="PIR71395.1"/>
    <property type="molecule type" value="Genomic_DNA"/>
</dbReference>
<keyword evidence="4 7" id="KW-1133">Transmembrane helix</keyword>
<reference evidence="11" key="1">
    <citation type="submission" date="2017-09" db="EMBL/GenBank/DDBJ databases">
        <title>Depth-based differentiation of microbial function through sediment-hosted aquifers and enrichment of novel symbionts in the deep terrestrial subsurface.</title>
        <authorList>
            <person name="Probst A.J."/>
            <person name="Ladd B."/>
            <person name="Jarett J.K."/>
            <person name="Geller-Mcgrath D.E."/>
            <person name="Sieber C.M.K."/>
            <person name="Emerson J.B."/>
            <person name="Anantharaman K."/>
            <person name="Thomas B.C."/>
            <person name="Malmstrom R."/>
            <person name="Stieglmeier M."/>
            <person name="Klingl A."/>
            <person name="Woyke T."/>
            <person name="Ryan C.M."/>
            <person name="Banfield J.F."/>
        </authorList>
    </citation>
    <scope>NUCLEOTIDE SEQUENCE [LARGE SCALE GENOMIC DNA]</scope>
</reference>
<feature type="transmembrane region" description="Helical" evidence="7">
    <location>
        <begin position="446"/>
        <end position="465"/>
    </location>
</feature>
<feature type="domain" description="DUF4131" evidence="9">
    <location>
        <begin position="28"/>
        <end position="188"/>
    </location>
</feature>
<dbReference type="InterPro" id="IPR025405">
    <property type="entry name" value="DUF4131"/>
</dbReference>
<organism evidence="10 11">
    <name type="scientific">Candidatus Nealsonbacteria bacterium CG10_big_fil_rev_8_21_14_0_10_37_25</name>
    <dbReference type="NCBI Taxonomy" id="1974711"/>
    <lineage>
        <taxon>Bacteria</taxon>
        <taxon>Candidatus Nealsoniibacteriota</taxon>
    </lineage>
</organism>
<accession>A0A2H0TKQ7</accession>
<evidence type="ECO:0000256" key="2">
    <source>
        <dbReference type="ARBA" id="ARBA00022475"/>
    </source>
</evidence>
<feature type="transmembrane region" description="Helical" evidence="7">
    <location>
        <begin position="320"/>
        <end position="340"/>
    </location>
</feature>
<dbReference type="AlphaFoldDB" id="A0A2H0TKQ7"/>
<keyword evidence="2" id="KW-1003">Cell membrane</keyword>
<keyword evidence="6" id="KW-0238">DNA-binding</keyword>
<evidence type="ECO:0000256" key="1">
    <source>
        <dbReference type="ARBA" id="ARBA00004651"/>
    </source>
</evidence>
<dbReference type="InterPro" id="IPR004477">
    <property type="entry name" value="ComEC_N"/>
</dbReference>
<evidence type="ECO:0000256" key="7">
    <source>
        <dbReference type="SAM" id="Phobius"/>
    </source>
</evidence>
<evidence type="ECO:0000256" key="4">
    <source>
        <dbReference type="ARBA" id="ARBA00022989"/>
    </source>
</evidence>
<feature type="transmembrane region" description="Helical" evidence="7">
    <location>
        <begin position="385"/>
        <end position="409"/>
    </location>
</feature>
<gene>
    <name evidence="10" type="ORF">COU43_02915</name>
</gene>
<dbReference type="GO" id="GO:0005886">
    <property type="term" value="C:plasma membrane"/>
    <property type="evidence" value="ECO:0007669"/>
    <property type="project" value="UniProtKB-SubCell"/>
</dbReference>
<feature type="transmembrane region" description="Helical" evidence="7">
    <location>
        <begin position="477"/>
        <end position="495"/>
    </location>
</feature>
<feature type="transmembrane region" description="Helical" evidence="7">
    <location>
        <begin position="255"/>
        <end position="279"/>
    </location>
</feature>
<comment type="caution">
    <text evidence="10">The sequence shown here is derived from an EMBL/GenBank/DDBJ whole genome shotgun (WGS) entry which is preliminary data.</text>
</comment>
<dbReference type="InterPro" id="IPR052159">
    <property type="entry name" value="Competence_DNA_uptake"/>
</dbReference>
<comment type="subcellular location">
    <subcellularLocation>
        <location evidence="1">Cell membrane</location>
        <topology evidence="1">Multi-pass membrane protein</topology>
    </subcellularLocation>
</comment>
<dbReference type="PROSITE" id="PS50935">
    <property type="entry name" value="SSB"/>
    <property type="match status" value="1"/>
</dbReference>
<dbReference type="PANTHER" id="PTHR30619">
    <property type="entry name" value="DNA INTERNALIZATION/COMPETENCE PROTEIN COMEC/REC2"/>
    <property type="match status" value="1"/>
</dbReference>
<feature type="transmembrane region" description="Helical" evidence="7">
    <location>
        <begin position="6"/>
        <end position="23"/>
    </location>
</feature>
<keyword evidence="3 7" id="KW-0812">Transmembrane</keyword>
<evidence type="ECO:0000256" key="5">
    <source>
        <dbReference type="ARBA" id="ARBA00023136"/>
    </source>
</evidence>
<protein>
    <recommendedName>
        <fullName evidence="12">ComEC/Rec2-related protein domain-containing protein</fullName>
    </recommendedName>
</protein>
<dbReference type="PANTHER" id="PTHR30619:SF7">
    <property type="entry name" value="BETA-LACTAMASE DOMAIN PROTEIN"/>
    <property type="match status" value="1"/>
</dbReference>
<dbReference type="GO" id="GO:0003697">
    <property type="term" value="F:single-stranded DNA binding"/>
    <property type="evidence" value="ECO:0007669"/>
    <property type="project" value="InterPro"/>
</dbReference>
<evidence type="ECO:0000259" key="8">
    <source>
        <dbReference type="Pfam" id="PF03772"/>
    </source>
</evidence>
<dbReference type="Pfam" id="PF13567">
    <property type="entry name" value="DUF4131"/>
    <property type="match status" value="1"/>
</dbReference>